<dbReference type="SUPFAM" id="SSF53850">
    <property type="entry name" value="Periplasmic binding protein-like II"/>
    <property type="match status" value="1"/>
</dbReference>
<dbReference type="Gene3D" id="3.40.190.10">
    <property type="entry name" value="Periplasmic binding protein-like II"/>
    <property type="match status" value="2"/>
</dbReference>
<proteinExistence type="predicted"/>
<organism evidence="2 3">
    <name type="scientific">Marinobacter nauticus</name>
    <name type="common">Marinobacter hydrocarbonoclasticus</name>
    <name type="synonym">Marinobacter aquaeolei</name>
    <dbReference type="NCBI Taxonomy" id="2743"/>
    <lineage>
        <taxon>Bacteria</taxon>
        <taxon>Pseudomonadati</taxon>
        <taxon>Pseudomonadota</taxon>
        <taxon>Gammaproteobacteria</taxon>
        <taxon>Pseudomonadales</taxon>
        <taxon>Marinobacteraceae</taxon>
        <taxon>Marinobacter</taxon>
    </lineage>
</organism>
<comment type="caution">
    <text evidence="2">The sequence shown here is derived from an EMBL/GenBank/DDBJ whole genome shotgun (WGS) entry which is preliminary data.</text>
</comment>
<keyword evidence="1" id="KW-0732">Signal</keyword>
<feature type="chain" id="PRO_5012521770" evidence="1">
    <location>
        <begin position="25"/>
        <end position="246"/>
    </location>
</feature>
<dbReference type="Proteomes" id="UP000183986">
    <property type="component" value="Unassembled WGS sequence"/>
</dbReference>
<reference evidence="2" key="1">
    <citation type="submission" date="2016-11" db="EMBL/GenBank/DDBJ databases">
        <title>Draft Genome Sequence of Marinobacter hydrocarbonoclasticus strain STW2, a polyaromatic aromatic hydrocarbon degrading and denitrifying bacterium from rhizosphere of Seagrass Enhalus acodoides.</title>
        <authorList>
            <person name="Ling J."/>
            <person name="Dong J."/>
        </authorList>
    </citation>
    <scope>NUCLEOTIDE SEQUENCE [LARGE SCALE GENOMIC DNA]</scope>
    <source>
        <strain evidence="2">STW2</strain>
    </source>
</reference>
<evidence type="ECO:0000256" key="1">
    <source>
        <dbReference type="SAM" id="SignalP"/>
    </source>
</evidence>
<keyword evidence="3" id="KW-1185">Reference proteome</keyword>
<accession>A0A1M2UZP1</accession>
<dbReference type="OrthoDB" id="6838256at2"/>
<feature type="signal peptide" evidence="1">
    <location>
        <begin position="1"/>
        <end position="24"/>
    </location>
</feature>
<sequence>MHSRILFIATALAIPSMAPATAYADDHENSMYIAVIDDIPSTTMAVRLLELAYQRLGLEMKTLVAPSRRALMMADNGKLDGDLFRIESVAAEYPNLTQVDYPLLEGGLFAVVRDPNAQTMPEPGDQPLKVAVRRGVIIAEQTADTLGMEPLHTESYEQMHQLLERGRVELALVSDIEGLSPLTSDNWNQFTVLPEPVIRFKLYHYVNRRHGNLARELARVLAELEREGVKDDIRERTLEEQVNGDW</sequence>
<evidence type="ECO:0000313" key="3">
    <source>
        <dbReference type="Proteomes" id="UP000183986"/>
    </source>
</evidence>
<evidence type="ECO:0000313" key="2">
    <source>
        <dbReference type="EMBL" id="OJT00785.1"/>
    </source>
</evidence>
<dbReference type="AlphaFoldDB" id="A0A1M2UZP1"/>
<dbReference type="RefSeq" id="WP_072677605.1">
    <property type="nucleotide sequence ID" value="NZ_MPKY01000001.1"/>
</dbReference>
<protein>
    <submittedName>
        <fullName evidence="2">Uncharacterized protein</fullName>
    </submittedName>
</protein>
<gene>
    <name evidence="2" type="ORF">BEE62_12320</name>
</gene>
<dbReference type="EMBL" id="MPKY01000001">
    <property type="protein sequence ID" value="OJT00785.1"/>
    <property type="molecule type" value="Genomic_DNA"/>
</dbReference>
<name>A0A1M2UZP1_MARNT</name>